<keyword evidence="15 19" id="KW-0594">Phospholipid biosynthesis</keyword>
<evidence type="ECO:0000313" key="20">
    <source>
        <dbReference type="EMBL" id="TCV95590.1"/>
    </source>
</evidence>
<protein>
    <recommendedName>
        <fullName evidence="7 19">CDP-diacylglycerol pyrophosphatase</fullName>
        <ecNumber evidence="6 19">3.6.1.26</ecNumber>
    </recommendedName>
    <alternativeName>
        <fullName evidence="17 19">CDP-diacylglycerol phosphatidylhydrolase</fullName>
    </alternativeName>
    <alternativeName>
        <fullName evidence="18 19">CDP-diglyceride hydrolase</fullName>
    </alternativeName>
</protein>
<evidence type="ECO:0000256" key="6">
    <source>
        <dbReference type="ARBA" id="ARBA00012375"/>
    </source>
</evidence>
<evidence type="ECO:0000256" key="5">
    <source>
        <dbReference type="ARBA" id="ARBA00006435"/>
    </source>
</evidence>
<dbReference type="GO" id="GO:0008654">
    <property type="term" value="P:phospholipid biosynthetic process"/>
    <property type="evidence" value="ECO:0007669"/>
    <property type="project" value="UniProtKB-KW"/>
</dbReference>
<evidence type="ECO:0000256" key="9">
    <source>
        <dbReference type="ARBA" id="ARBA00022516"/>
    </source>
</evidence>
<evidence type="ECO:0000313" key="21">
    <source>
        <dbReference type="Proteomes" id="UP000295719"/>
    </source>
</evidence>
<keyword evidence="16 19" id="KW-1208">Phospholipid metabolism</keyword>
<evidence type="ECO:0000256" key="15">
    <source>
        <dbReference type="ARBA" id="ARBA00023209"/>
    </source>
</evidence>
<organism evidence="20 21">
    <name type="scientific">Biostraticola tofi</name>
    <dbReference type="NCBI Taxonomy" id="466109"/>
    <lineage>
        <taxon>Bacteria</taxon>
        <taxon>Pseudomonadati</taxon>
        <taxon>Pseudomonadota</taxon>
        <taxon>Gammaproteobacteria</taxon>
        <taxon>Enterobacterales</taxon>
        <taxon>Bruguierivoracaceae</taxon>
        <taxon>Biostraticola</taxon>
    </lineage>
</organism>
<name>A0A4R3YSX4_9GAMM</name>
<dbReference type="EC" id="3.6.1.26" evidence="6 19"/>
<keyword evidence="14 19" id="KW-0472">Membrane</keyword>
<evidence type="ECO:0000256" key="12">
    <source>
        <dbReference type="ARBA" id="ARBA00022989"/>
    </source>
</evidence>
<keyword evidence="9 19" id="KW-0444">Lipid biosynthesis</keyword>
<dbReference type="PIRSF" id="PIRSF001273">
    <property type="entry name" value="CDH"/>
    <property type="match status" value="1"/>
</dbReference>
<comment type="pathway">
    <text evidence="3 19">Phospholipid metabolism; CDP-diacylglycerol degradation; phosphatidate from CDP-diacylglycerol: step 1/1.</text>
</comment>
<evidence type="ECO:0000256" key="16">
    <source>
        <dbReference type="ARBA" id="ARBA00023264"/>
    </source>
</evidence>
<comment type="catalytic activity">
    <reaction evidence="1 19">
        <text>a CDP-1,2-diacyl-sn-glycerol + H2O = a 1,2-diacyl-sn-glycero-3-phosphate + CMP + 2 H(+)</text>
        <dbReference type="Rhea" id="RHEA:15221"/>
        <dbReference type="ChEBI" id="CHEBI:15377"/>
        <dbReference type="ChEBI" id="CHEBI:15378"/>
        <dbReference type="ChEBI" id="CHEBI:58332"/>
        <dbReference type="ChEBI" id="CHEBI:58608"/>
        <dbReference type="ChEBI" id="CHEBI:60377"/>
        <dbReference type="EC" id="3.6.1.26"/>
    </reaction>
</comment>
<keyword evidence="13 19" id="KW-0443">Lipid metabolism</keyword>
<reference evidence="20 21" key="1">
    <citation type="submission" date="2019-03" db="EMBL/GenBank/DDBJ databases">
        <title>Genomic Encyclopedia of Type Strains, Phase IV (KMG-IV): sequencing the most valuable type-strain genomes for metagenomic binning, comparative biology and taxonomic classification.</title>
        <authorList>
            <person name="Goeker M."/>
        </authorList>
    </citation>
    <scope>NUCLEOTIDE SEQUENCE [LARGE SCALE GENOMIC DNA]</scope>
    <source>
        <strain evidence="20 21">DSM 19580</strain>
    </source>
</reference>
<evidence type="ECO:0000256" key="8">
    <source>
        <dbReference type="ARBA" id="ARBA00022475"/>
    </source>
</evidence>
<evidence type="ECO:0000256" key="4">
    <source>
        <dbReference type="ARBA" id="ARBA00005189"/>
    </source>
</evidence>
<evidence type="ECO:0000256" key="14">
    <source>
        <dbReference type="ARBA" id="ARBA00023136"/>
    </source>
</evidence>
<evidence type="ECO:0000256" key="11">
    <source>
        <dbReference type="ARBA" id="ARBA00022801"/>
    </source>
</evidence>
<dbReference type="Pfam" id="PF02611">
    <property type="entry name" value="CDH"/>
    <property type="match status" value="1"/>
</dbReference>
<dbReference type="Gene3D" id="3.30.428.30">
    <property type="entry name" value="HIT family - CDH-like"/>
    <property type="match status" value="1"/>
</dbReference>
<evidence type="ECO:0000256" key="7">
    <source>
        <dbReference type="ARBA" id="ARBA00019608"/>
    </source>
</evidence>
<dbReference type="InterPro" id="IPR003763">
    <property type="entry name" value="CDP-diacylglyc_Pase"/>
</dbReference>
<dbReference type="InterPro" id="IPR036265">
    <property type="entry name" value="HIT-like_sf"/>
</dbReference>
<dbReference type="EMBL" id="SMCR01000005">
    <property type="protein sequence ID" value="TCV95590.1"/>
    <property type="molecule type" value="Genomic_DNA"/>
</dbReference>
<dbReference type="GO" id="GO:0008715">
    <property type="term" value="F:CDP-diacylglycerol diphosphatase activity"/>
    <property type="evidence" value="ECO:0007669"/>
    <property type="project" value="UniProtKB-UniRule"/>
</dbReference>
<accession>A0A4R3YSX4</accession>
<keyword evidence="8 19" id="KW-1003">Cell membrane</keyword>
<keyword evidence="21" id="KW-1185">Reference proteome</keyword>
<sequence>MLHMDRRRNRYLWLTVLLIIIAGGVYCAQRLIGNSEALWRNVSLECVPHQRQQGQPAPCSEVNIDSDYVIYKDLKGGLQFLLMPIAKISGIESPVLLAEQTPNYFYQSWQARHYLADKRGAAIADRSLSLTVNSELGRTQNHLHVHISCLRPDVRQQIDNDTTRLGNGWQPLPTPLRGHPYLARRVTAQALAAKSPFRMLAEEVPDAGSQMGHYGLALVPASDGSFILLALRRNLMRFNLASTEEIQDHSCAILDTAVNRL</sequence>
<comment type="caution">
    <text evidence="20">The sequence shown here is derived from an EMBL/GenBank/DDBJ whole genome shotgun (WGS) entry which is preliminary data.</text>
</comment>
<evidence type="ECO:0000256" key="13">
    <source>
        <dbReference type="ARBA" id="ARBA00023098"/>
    </source>
</evidence>
<comment type="subcellular location">
    <subcellularLocation>
        <location evidence="2 19">Cell membrane</location>
        <topology evidence="2 19">Single-pass membrane protein</topology>
    </subcellularLocation>
</comment>
<dbReference type="GO" id="GO:0005886">
    <property type="term" value="C:plasma membrane"/>
    <property type="evidence" value="ECO:0007669"/>
    <property type="project" value="UniProtKB-SubCell"/>
</dbReference>
<dbReference type="UniPathway" id="UPA00609">
    <property type="reaction ID" value="UER00664"/>
</dbReference>
<comment type="pathway">
    <text evidence="4">Lipid metabolism.</text>
</comment>
<dbReference type="NCBIfam" id="NF003986">
    <property type="entry name" value="PRK05471.1-5"/>
    <property type="match status" value="1"/>
</dbReference>
<gene>
    <name evidence="19" type="primary">cdh</name>
    <name evidence="20" type="ORF">EDC52_105193</name>
</gene>
<evidence type="ECO:0000256" key="1">
    <source>
        <dbReference type="ARBA" id="ARBA00001007"/>
    </source>
</evidence>
<dbReference type="AlphaFoldDB" id="A0A4R3YSX4"/>
<dbReference type="HAMAP" id="MF_00319">
    <property type="entry name" value="Cdh"/>
    <property type="match status" value="1"/>
</dbReference>
<dbReference type="GO" id="GO:0046342">
    <property type="term" value="P:CDP-diacylglycerol catabolic process"/>
    <property type="evidence" value="ECO:0007669"/>
    <property type="project" value="UniProtKB-UniRule"/>
</dbReference>
<comment type="similarity">
    <text evidence="5 19">Belongs to the Cdh family.</text>
</comment>
<evidence type="ECO:0000256" key="18">
    <source>
        <dbReference type="ARBA" id="ARBA00032892"/>
    </source>
</evidence>
<evidence type="ECO:0000256" key="3">
    <source>
        <dbReference type="ARBA" id="ARBA00004927"/>
    </source>
</evidence>
<dbReference type="Proteomes" id="UP000295719">
    <property type="component" value="Unassembled WGS sequence"/>
</dbReference>
<keyword evidence="10 19" id="KW-0812">Transmembrane</keyword>
<evidence type="ECO:0000256" key="19">
    <source>
        <dbReference type="HAMAP-Rule" id="MF_00319"/>
    </source>
</evidence>
<evidence type="ECO:0000256" key="17">
    <source>
        <dbReference type="ARBA" id="ARBA00032888"/>
    </source>
</evidence>
<evidence type="ECO:0000256" key="10">
    <source>
        <dbReference type="ARBA" id="ARBA00022692"/>
    </source>
</evidence>
<proteinExistence type="inferred from homology"/>
<keyword evidence="12 19" id="KW-1133">Transmembrane helix</keyword>
<dbReference type="SUPFAM" id="SSF54197">
    <property type="entry name" value="HIT-like"/>
    <property type="match status" value="1"/>
</dbReference>
<keyword evidence="11 19" id="KW-0378">Hydrolase</keyword>
<evidence type="ECO:0000256" key="2">
    <source>
        <dbReference type="ARBA" id="ARBA00004162"/>
    </source>
</evidence>